<evidence type="ECO:0000256" key="1">
    <source>
        <dbReference type="SAM" id="MobiDB-lite"/>
    </source>
</evidence>
<proteinExistence type="predicted"/>
<accession>A0A9W6PCV9</accession>
<evidence type="ECO:0000313" key="2">
    <source>
        <dbReference type="EMBL" id="GLW53499.1"/>
    </source>
</evidence>
<organism evidence="2 3">
    <name type="scientific">Kitasatospora phosalacinea</name>
    <dbReference type="NCBI Taxonomy" id="2065"/>
    <lineage>
        <taxon>Bacteria</taxon>
        <taxon>Bacillati</taxon>
        <taxon>Actinomycetota</taxon>
        <taxon>Actinomycetes</taxon>
        <taxon>Kitasatosporales</taxon>
        <taxon>Streptomycetaceae</taxon>
        <taxon>Kitasatospora</taxon>
    </lineage>
</organism>
<feature type="compositionally biased region" description="Pro residues" evidence="1">
    <location>
        <begin position="1"/>
        <end position="12"/>
    </location>
</feature>
<feature type="region of interest" description="Disordered" evidence="1">
    <location>
        <begin position="1"/>
        <end position="121"/>
    </location>
</feature>
<reference evidence="2" key="1">
    <citation type="submission" date="2023-02" db="EMBL/GenBank/DDBJ databases">
        <title>Kitasatospora phosalacinea NBRC 14362.</title>
        <authorList>
            <person name="Ichikawa N."/>
            <person name="Sato H."/>
            <person name="Tonouchi N."/>
        </authorList>
    </citation>
    <scope>NUCLEOTIDE SEQUENCE</scope>
    <source>
        <strain evidence="2">NBRC 14362</strain>
    </source>
</reference>
<dbReference type="AlphaFoldDB" id="A0A9W6PCV9"/>
<name>A0A9W6PCV9_9ACTN</name>
<dbReference type="EMBL" id="BSRX01000007">
    <property type="protein sequence ID" value="GLW53499.1"/>
    <property type="molecule type" value="Genomic_DNA"/>
</dbReference>
<protein>
    <submittedName>
        <fullName evidence="2">Uncharacterized protein</fullName>
    </submittedName>
</protein>
<gene>
    <name evidence="2" type="ORF">Kpho01_15100</name>
</gene>
<sequence>MTTPPNSRPPPGRGVLSVPLPTVRTVRTGPAPPTSGPPRATAARRNPRRSGACTARTRTRILASRDATAAATTPPAPPVPLPAKRHEPDFHMTVRTLNDADDTASDTAATTDGETRQSTREELGRFAEQGGFALTADTNPWLEAAETVTGPEDARAASTVLAELRSRDTRAVGQAANAIATKAGLDIPDTLGGLTTLLDLLQRVHATSATLRTEAYEQDLAELAAATGSSAYRKENGAKLGWNRRRQLRGRARALAAAGTRPGRADLHTALVAAADAHRDWTALSNGTSRPSVPVDGALLTETANVVESLADAVRSLTRLLPERALDALPLTELADLVDRLAADEGTLYRLSALRQLRLELAEQGLTELLGELNERQADKDAALAAYDRHVAAKAALAAGPRQGEAPVEETVAETEVVEDEPMVEVEVAVEEPVAEVEPVVEAVVTEEPEVEPEPEAAVEAPAVEVEVAVEEPVAEAAVEAPTVEAEAAVEEAAAEVEPEPEAAVKAPAVEVEVAVEEAVAEVEPEVVVEPVAEVEVAVEEAAAEVAVEAEAVVESEPEAVVEAPAVEVEVAVEEAVAEVEPEAVVESEPEAVVEAPAVEVEVAVEEAVAEVESEPEAVVEAPAVEAEAVVEEAAAEVAEPAAVTVVAGWAKPELVPGKPITGYSAEELVALVGWLDSDGEERSDDELLRAAMKELGFARLGPRIKEALGAAVASVRA</sequence>
<dbReference type="Proteomes" id="UP001165143">
    <property type="component" value="Unassembled WGS sequence"/>
</dbReference>
<comment type="caution">
    <text evidence="2">The sequence shown here is derived from an EMBL/GenBank/DDBJ whole genome shotgun (WGS) entry which is preliminary data.</text>
</comment>
<evidence type="ECO:0000313" key="3">
    <source>
        <dbReference type="Proteomes" id="UP001165143"/>
    </source>
</evidence>